<name>A0A812MVJ2_SYMPI</name>
<dbReference type="Proteomes" id="UP000649617">
    <property type="component" value="Unassembled WGS sequence"/>
</dbReference>
<dbReference type="OrthoDB" id="98589at2759"/>
<protein>
    <recommendedName>
        <fullName evidence="2">DUF7869 domain-containing protein</fullName>
    </recommendedName>
</protein>
<dbReference type="EMBL" id="CAJNIZ010009008">
    <property type="protein sequence ID" value="CAE7274917.1"/>
    <property type="molecule type" value="Genomic_DNA"/>
</dbReference>
<proteinExistence type="predicted"/>
<evidence type="ECO:0000313" key="3">
    <source>
        <dbReference type="EMBL" id="CAE7274917.1"/>
    </source>
</evidence>
<dbReference type="PANTHER" id="PTHR33153:SF3">
    <property type="entry name" value="TRAFFICKING PROTEIN PARTICLE COMPLEX SUBUNIT 11 DOMAIN-CONTAINING PROTEIN"/>
    <property type="match status" value="1"/>
</dbReference>
<evidence type="ECO:0000313" key="4">
    <source>
        <dbReference type="Proteomes" id="UP000649617"/>
    </source>
</evidence>
<organism evidence="3 4">
    <name type="scientific">Symbiodinium pilosum</name>
    <name type="common">Dinoflagellate</name>
    <dbReference type="NCBI Taxonomy" id="2952"/>
    <lineage>
        <taxon>Eukaryota</taxon>
        <taxon>Sar</taxon>
        <taxon>Alveolata</taxon>
        <taxon>Dinophyceae</taxon>
        <taxon>Suessiales</taxon>
        <taxon>Symbiodiniaceae</taxon>
        <taxon>Symbiodinium</taxon>
    </lineage>
</organism>
<reference evidence="3" key="1">
    <citation type="submission" date="2021-02" db="EMBL/GenBank/DDBJ databases">
        <authorList>
            <person name="Dougan E. K."/>
            <person name="Rhodes N."/>
            <person name="Thang M."/>
            <person name="Chan C."/>
        </authorList>
    </citation>
    <scope>NUCLEOTIDE SEQUENCE</scope>
</reference>
<keyword evidence="1" id="KW-0175">Coiled coil</keyword>
<dbReference type="PANTHER" id="PTHR33153">
    <property type="entry name" value="MYND-TYPE DOMAIN-CONTAINING PROTEIN"/>
    <property type="match status" value="1"/>
</dbReference>
<dbReference type="AlphaFoldDB" id="A0A812MVJ2"/>
<accession>A0A812MVJ2</accession>
<keyword evidence="4" id="KW-1185">Reference proteome</keyword>
<feature type="coiled-coil region" evidence="1">
    <location>
        <begin position="192"/>
        <end position="219"/>
    </location>
</feature>
<evidence type="ECO:0000259" key="2">
    <source>
        <dbReference type="Pfam" id="PF25273"/>
    </source>
</evidence>
<comment type="caution">
    <text evidence="3">The sequence shown here is derived from an EMBL/GenBank/DDBJ whole genome shotgun (WGS) entry which is preliminary data.</text>
</comment>
<dbReference type="Pfam" id="PF25273">
    <property type="entry name" value="DUF7869"/>
    <property type="match status" value="1"/>
</dbReference>
<gene>
    <name evidence="3" type="ORF">SPIL2461_LOCUS6110</name>
</gene>
<sequence>MYFSVRAQCYKLQSDVRIPADLTTHPASGIQLFLPWKMEVGQDEHLGDAMAHGIDMSFGEFVSRNTVKGRTGGQHLHCPWSCVAWPSLDIAGICNFIMKKHLAMAVLKVTIPWQSLTSNSLTMSFVAESIFPHYRLHVNETMLKFFKKYGQPEIVKFILRAEKYEDSISLFSALRQRKCVLKEEEEELQDFLAVKRARLAAVRKELQAIQEQVDAEADAMNAVVQLNESGCAQGKLCPSVRGLAQGSSHSFPLAHEMGSEAEAEALPSGSETAESCECVEEGLPSATLCCQQHCYQAILDEHGPRLDEISVALRESRNNEQKTMVHEFMAEPLPEAPSSSMASFAPAVQARNFMDMAQKAEYFEKEIRHLGERFKGFARQSQCRADSKLVSEAFQGHLKVVMKDRSMCARWRLMARNYACSDLGGAEDATTWLNMFVDGMDMAKFGIPRNVSKAKAFEALTKPETLLQLKEVKCSVVVTEGIAETFCLMDPIVASTSNLDMTLLTEEIRQAFRALAAKDLPLPSGLRIHADNCPAETKNQYCLMWGGWMLSMNLFQQVHFTYFMKGHSHGLPDQRFSEVRTALLNASWIEDLNGFQSVIKGGVKGRQGRELRTRHVEATYDYKGFLSGLEWGLSGHVQTAANRQKNVQACHSFLLVKRKVAQRFAVILEEDDNDEPKHDDDIMMITKLYVSSDEVSQAFRFLPHTAFDKLSGQFPVADVPLKKLPAKTVKDPGSGGVSE</sequence>
<feature type="domain" description="DUF7869" evidence="2">
    <location>
        <begin position="493"/>
        <end position="659"/>
    </location>
</feature>
<dbReference type="InterPro" id="IPR057191">
    <property type="entry name" value="DUF7869"/>
</dbReference>
<evidence type="ECO:0000256" key="1">
    <source>
        <dbReference type="SAM" id="Coils"/>
    </source>
</evidence>